<dbReference type="EMBL" id="LXQA011181741">
    <property type="protein sequence ID" value="MCI88033.1"/>
    <property type="molecule type" value="Genomic_DNA"/>
</dbReference>
<feature type="compositionally biased region" description="Polar residues" evidence="1">
    <location>
        <begin position="1"/>
        <end position="10"/>
    </location>
</feature>
<feature type="non-terminal residue" evidence="2">
    <location>
        <position position="1"/>
    </location>
</feature>
<keyword evidence="3" id="KW-1185">Reference proteome</keyword>
<proteinExistence type="predicted"/>
<reference evidence="2 3" key="1">
    <citation type="journal article" date="2018" name="Front. Plant Sci.">
        <title>Red Clover (Trifolium pratense) and Zigzag Clover (T. medium) - A Picture of Genomic Similarities and Differences.</title>
        <authorList>
            <person name="Dluhosova J."/>
            <person name="Istvanek J."/>
            <person name="Nedelnik J."/>
            <person name="Repkova J."/>
        </authorList>
    </citation>
    <scope>NUCLEOTIDE SEQUENCE [LARGE SCALE GENOMIC DNA]</scope>
    <source>
        <strain evidence="3">cv. 10/8</strain>
        <tissue evidence="2">Leaf</tissue>
    </source>
</reference>
<protein>
    <submittedName>
        <fullName evidence="2">Uncharacterized protein</fullName>
    </submittedName>
</protein>
<feature type="region of interest" description="Disordered" evidence="1">
    <location>
        <begin position="1"/>
        <end position="23"/>
    </location>
</feature>
<dbReference type="Proteomes" id="UP000265520">
    <property type="component" value="Unassembled WGS sequence"/>
</dbReference>
<evidence type="ECO:0000313" key="2">
    <source>
        <dbReference type="EMBL" id="MCI88033.1"/>
    </source>
</evidence>
<dbReference type="AlphaFoldDB" id="A0A392VKP7"/>
<accession>A0A392VKP7</accession>
<comment type="caution">
    <text evidence="2">The sequence shown here is derived from an EMBL/GenBank/DDBJ whole genome shotgun (WGS) entry which is preliminary data.</text>
</comment>
<evidence type="ECO:0000256" key="1">
    <source>
        <dbReference type="SAM" id="MobiDB-lite"/>
    </source>
</evidence>
<organism evidence="2 3">
    <name type="scientific">Trifolium medium</name>
    <dbReference type="NCBI Taxonomy" id="97028"/>
    <lineage>
        <taxon>Eukaryota</taxon>
        <taxon>Viridiplantae</taxon>
        <taxon>Streptophyta</taxon>
        <taxon>Embryophyta</taxon>
        <taxon>Tracheophyta</taxon>
        <taxon>Spermatophyta</taxon>
        <taxon>Magnoliopsida</taxon>
        <taxon>eudicotyledons</taxon>
        <taxon>Gunneridae</taxon>
        <taxon>Pentapetalae</taxon>
        <taxon>rosids</taxon>
        <taxon>fabids</taxon>
        <taxon>Fabales</taxon>
        <taxon>Fabaceae</taxon>
        <taxon>Papilionoideae</taxon>
        <taxon>50 kb inversion clade</taxon>
        <taxon>NPAAA clade</taxon>
        <taxon>Hologalegina</taxon>
        <taxon>IRL clade</taxon>
        <taxon>Trifolieae</taxon>
        <taxon>Trifolium</taxon>
    </lineage>
</organism>
<sequence length="23" mass="2533">KASNALSVLEQSPEPETAKEYKI</sequence>
<name>A0A392VKP7_9FABA</name>
<evidence type="ECO:0000313" key="3">
    <source>
        <dbReference type="Proteomes" id="UP000265520"/>
    </source>
</evidence>